<name>A0A645G782_9ZZZZ</name>
<gene>
    <name evidence="1" type="ORF">SDC9_169222</name>
</gene>
<dbReference type="EMBL" id="VSSQ01069911">
    <property type="protein sequence ID" value="MPN21840.1"/>
    <property type="molecule type" value="Genomic_DNA"/>
</dbReference>
<sequence>MNKVNRRFDTAQQIALFVVVHIADEIIRIVRGEIIIMMHREINNLHSGLFQHIALLKINRFRAAFNEKKLVN</sequence>
<protein>
    <submittedName>
        <fullName evidence="1">Uncharacterized protein</fullName>
    </submittedName>
</protein>
<proteinExistence type="predicted"/>
<comment type="caution">
    <text evidence="1">The sequence shown here is derived from an EMBL/GenBank/DDBJ whole genome shotgun (WGS) entry which is preliminary data.</text>
</comment>
<organism evidence="1">
    <name type="scientific">bioreactor metagenome</name>
    <dbReference type="NCBI Taxonomy" id="1076179"/>
    <lineage>
        <taxon>unclassified sequences</taxon>
        <taxon>metagenomes</taxon>
        <taxon>ecological metagenomes</taxon>
    </lineage>
</organism>
<dbReference type="AlphaFoldDB" id="A0A645G782"/>
<reference evidence="1" key="1">
    <citation type="submission" date="2019-08" db="EMBL/GenBank/DDBJ databases">
        <authorList>
            <person name="Kucharzyk K."/>
            <person name="Murdoch R.W."/>
            <person name="Higgins S."/>
            <person name="Loffler F."/>
        </authorList>
    </citation>
    <scope>NUCLEOTIDE SEQUENCE</scope>
</reference>
<evidence type="ECO:0000313" key="1">
    <source>
        <dbReference type="EMBL" id="MPN21840.1"/>
    </source>
</evidence>
<accession>A0A645G782</accession>